<protein>
    <submittedName>
        <fullName evidence="1">Uncharacterized protein</fullName>
    </submittedName>
</protein>
<dbReference type="AlphaFoldDB" id="A0A6B3NAH3"/>
<name>A0A6B3NAH3_9CYAN</name>
<dbReference type="EMBL" id="JAAHFQ010000243">
    <property type="protein sequence ID" value="NER28657.1"/>
    <property type="molecule type" value="Genomic_DNA"/>
</dbReference>
<comment type="caution">
    <text evidence="1">The sequence shown here is derived from an EMBL/GenBank/DDBJ whole genome shotgun (WGS) entry which is preliminary data.</text>
</comment>
<sequence>MQRENLELISENLEPAITKIRRACNWVGRIKQQEPEIAQAILETLDSLEFASQKLNDAFDIVDMLEDFDTTED</sequence>
<proteinExistence type="predicted"/>
<reference evidence="1" key="1">
    <citation type="submission" date="2019-11" db="EMBL/GenBank/DDBJ databases">
        <title>Genomic insights into an expanded diversity of filamentous marine cyanobacteria reveals the extraordinary biosynthetic potential of Moorea and Okeania.</title>
        <authorList>
            <person name="Ferreira Leao T."/>
            <person name="Wang M."/>
            <person name="Moss N."/>
            <person name="Da Silva R."/>
            <person name="Sanders J."/>
            <person name="Nurk S."/>
            <person name="Gurevich A."/>
            <person name="Humphrey G."/>
            <person name="Reher R."/>
            <person name="Zhu Q."/>
            <person name="Belda-Ferre P."/>
            <person name="Glukhov E."/>
            <person name="Rex R."/>
            <person name="Dorrestein P.C."/>
            <person name="Knight R."/>
            <person name="Pevzner P."/>
            <person name="Gerwick W.H."/>
            <person name="Gerwick L."/>
        </authorList>
    </citation>
    <scope>NUCLEOTIDE SEQUENCE</scope>
    <source>
        <strain evidence="1">SIO1C4</strain>
    </source>
</reference>
<evidence type="ECO:0000313" key="1">
    <source>
        <dbReference type="EMBL" id="NER28657.1"/>
    </source>
</evidence>
<organism evidence="1">
    <name type="scientific">Symploca sp. SIO1C4</name>
    <dbReference type="NCBI Taxonomy" id="2607765"/>
    <lineage>
        <taxon>Bacteria</taxon>
        <taxon>Bacillati</taxon>
        <taxon>Cyanobacteriota</taxon>
        <taxon>Cyanophyceae</taxon>
        <taxon>Coleofasciculales</taxon>
        <taxon>Coleofasciculaceae</taxon>
        <taxon>Symploca</taxon>
    </lineage>
</organism>
<gene>
    <name evidence="1" type="ORF">F6J89_13740</name>
</gene>
<accession>A0A6B3NAH3</accession>